<sequence length="174" mass="19688">MRPNSVPPFSDLIKECYRSAVHLELRDTYSVASEADDFAEWQTCGRITPESVERRRPWHDLVRDTVARGVVMRRARVVSVPVSEYIRYEHAGTYLNVEAGEAVRWLPRRDAATLALPGADFWLFDDRLIRFGHFSGDGASAGHELCDDPAVLKLCAEAFEAVWQRATPHEAFAV</sequence>
<name>A0A3B0AXG4_9ACTN</name>
<evidence type="ECO:0000313" key="2">
    <source>
        <dbReference type="EMBL" id="RKN64497.1"/>
    </source>
</evidence>
<dbReference type="Proteomes" id="UP000270343">
    <property type="component" value="Unassembled WGS sequence"/>
</dbReference>
<accession>A0A3B0AXG4</accession>
<evidence type="ECO:0000313" key="3">
    <source>
        <dbReference type="Proteomes" id="UP000270343"/>
    </source>
</evidence>
<dbReference type="AlphaFoldDB" id="A0A3B0AXG4"/>
<comment type="caution">
    <text evidence="2">The sequence shown here is derived from an EMBL/GenBank/DDBJ whole genome shotgun (WGS) entry which is preliminary data.</text>
</comment>
<organism evidence="2 3">
    <name type="scientific">Streptomyces klenkii</name>
    <dbReference type="NCBI Taxonomy" id="1420899"/>
    <lineage>
        <taxon>Bacteria</taxon>
        <taxon>Bacillati</taxon>
        <taxon>Actinomycetota</taxon>
        <taxon>Actinomycetes</taxon>
        <taxon>Kitasatosporales</taxon>
        <taxon>Streptomycetaceae</taxon>
        <taxon>Streptomyces</taxon>
    </lineage>
</organism>
<gene>
    <name evidence="2" type="ORF">D7231_28080</name>
</gene>
<dbReference type="RefSeq" id="WP_120758365.1">
    <property type="nucleotide sequence ID" value="NZ_JBFADQ010000029.1"/>
</dbReference>
<dbReference type="EMBL" id="RBAM01000014">
    <property type="protein sequence ID" value="RKN64497.1"/>
    <property type="molecule type" value="Genomic_DNA"/>
</dbReference>
<evidence type="ECO:0000259" key="1">
    <source>
        <dbReference type="Pfam" id="PF21806"/>
    </source>
</evidence>
<reference evidence="2 3" key="1">
    <citation type="journal article" date="2015" name="Antonie Van Leeuwenhoek">
        <title>Streptomyces klenkii sp. nov., isolated from deep marine sediment.</title>
        <authorList>
            <person name="Veyisoglu A."/>
            <person name="Sahin N."/>
        </authorList>
    </citation>
    <scope>NUCLEOTIDE SEQUENCE [LARGE SCALE GENOMIC DNA]</scope>
    <source>
        <strain evidence="2 3">KCTC 29202</strain>
    </source>
</reference>
<proteinExistence type="predicted"/>
<keyword evidence="3" id="KW-1185">Reference proteome</keyword>
<feature type="domain" description="DUF6879" evidence="1">
    <location>
        <begin position="9"/>
        <end position="173"/>
    </location>
</feature>
<protein>
    <recommendedName>
        <fullName evidence="1">DUF6879 domain-containing protein</fullName>
    </recommendedName>
</protein>
<dbReference type="InterPro" id="IPR049244">
    <property type="entry name" value="DUF6879"/>
</dbReference>
<dbReference type="OrthoDB" id="4562627at2"/>
<dbReference type="Pfam" id="PF21806">
    <property type="entry name" value="DUF6879"/>
    <property type="match status" value="1"/>
</dbReference>